<keyword evidence="1" id="KW-0812">Transmembrane</keyword>
<gene>
    <name evidence="2" type="ORF">EST38_g11473</name>
</gene>
<name>A0A4Q2D741_9AGAR</name>
<proteinExistence type="predicted"/>
<dbReference type="InterPro" id="IPR046521">
    <property type="entry name" value="DUF6698"/>
</dbReference>
<dbReference type="OrthoDB" id="3220614at2759"/>
<accession>A0A4Q2D741</accession>
<dbReference type="Pfam" id="PF20414">
    <property type="entry name" value="DUF6698"/>
    <property type="match status" value="1"/>
</dbReference>
<keyword evidence="3" id="KW-1185">Reference proteome</keyword>
<feature type="transmembrane region" description="Helical" evidence="1">
    <location>
        <begin position="247"/>
        <end position="265"/>
    </location>
</feature>
<dbReference type="STRING" id="2316362.A0A4Q2D741"/>
<protein>
    <submittedName>
        <fullName evidence="2">Uncharacterized protein</fullName>
    </submittedName>
</protein>
<evidence type="ECO:0000313" key="2">
    <source>
        <dbReference type="EMBL" id="RXW14386.1"/>
    </source>
</evidence>
<keyword evidence="1" id="KW-1133">Transmembrane helix</keyword>
<dbReference type="EMBL" id="SDEE01000710">
    <property type="protein sequence ID" value="RXW14386.1"/>
    <property type="molecule type" value="Genomic_DNA"/>
</dbReference>
<keyword evidence="1" id="KW-0472">Membrane</keyword>
<dbReference type="AlphaFoldDB" id="A0A4Q2D741"/>
<evidence type="ECO:0000313" key="3">
    <source>
        <dbReference type="Proteomes" id="UP000290288"/>
    </source>
</evidence>
<comment type="caution">
    <text evidence="2">The sequence shown here is derived from an EMBL/GenBank/DDBJ whole genome shotgun (WGS) entry which is preliminary data.</text>
</comment>
<evidence type="ECO:0000256" key="1">
    <source>
        <dbReference type="SAM" id="Phobius"/>
    </source>
</evidence>
<reference evidence="2 3" key="1">
    <citation type="submission" date="2019-01" db="EMBL/GenBank/DDBJ databases">
        <title>Draft genome sequence of Psathyrella aberdarensis IHI B618.</title>
        <authorList>
            <person name="Buettner E."/>
            <person name="Kellner H."/>
        </authorList>
    </citation>
    <scope>NUCLEOTIDE SEQUENCE [LARGE SCALE GENOMIC DNA]</scope>
    <source>
        <strain evidence="2 3">IHI B618</strain>
    </source>
</reference>
<dbReference type="Proteomes" id="UP000290288">
    <property type="component" value="Unassembled WGS sequence"/>
</dbReference>
<sequence length="302" mass="35113">MAGSRKGKGREKKQIRFLNLLDPILKKIHWTFLGVDLWLSFPALFYPQFELLDSIELDDEEKDAKNENNEQEIFDEARLSPTDNELWNQLMAANPGLEDILNIMYKKNEQTLMALIAQLKVSACSAWSKDIKLMKEEAPDYVREFKANKLVDSFTATGSKTERGDFIQRIEDNGLKFKGTDWPAFLWSPGTKYNAKQRLKGMFRSFMVPRGLRTVYFGKMTMLNKNITSSRPPKAGIHSLKRIEAIHVAYVCVLIYFSLTNLISWRTKYFSFSLRRFYYNIIALLSSKKPWAEEILKYYGPP</sequence>
<organism evidence="2 3">
    <name type="scientific">Candolleomyces aberdarensis</name>
    <dbReference type="NCBI Taxonomy" id="2316362"/>
    <lineage>
        <taxon>Eukaryota</taxon>
        <taxon>Fungi</taxon>
        <taxon>Dikarya</taxon>
        <taxon>Basidiomycota</taxon>
        <taxon>Agaricomycotina</taxon>
        <taxon>Agaricomycetes</taxon>
        <taxon>Agaricomycetidae</taxon>
        <taxon>Agaricales</taxon>
        <taxon>Agaricineae</taxon>
        <taxon>Psathyrellaceae</taxon>
        <taxon>Candolleomyces</taxon>
    </lineage>
</organism>